<sequence length="107" mass="12206">MTTIIWKRATRPVLDRGNAKYRRHQSRKAAAISRDAIKNSVDRIRNNPAKIAQAQPHAEVNRAIVMATIFPLRKTLPDSLYNRLIPKVWLFSTRESSRNKKAITASA</sequence>
<dbReference type="Pfam" id="PF25694">
    <property type="entry name" value="N_peptide"/>
    <property type="match status" value="1"/>
</dbReference>
<evidence type="ECO:0000313" key="2">
    <source>
        <dbReference type="Proteomes" id="UP000504714"/>
    </source>
</evidence>
<organism evidence="1 2">
    <name type="scientific">Candidatus Regiella insecticola</name>
    <dbReference type="NCBI Taxonomy" id="138073"/>
    <lineage>
        <taxon>Bacteria</taxon>
        <taxon>Pseudomonadati</taxon>
        <taxon>Pseudomonadota</taxon>
        <taxon>Gammaproteobacteria</taxon>
        <taxon>Enterobacterales</taxon>
        <taxon>Enterobacteriaceae</taxon>
        <taxon>aphid secondary symbionts</taxon>
        <taxon>Candidatus Regiella</taxon>
    </lineage>
</organism>
<dbReference type="InterPro" id="IPR057902">
    <property type="entry name" value="N_peptide"/>
</dbReference>
<gene>
    <name evidence="1" type="ORF">RINTU1_10980</name>
</gene>
<evidence type="ECO:0000313" key="1">
    <source>
        <dbReference type="EMBL" id="GFN45784.1"/>
    </source>
</evidence>
<dbReference type="AlphaFoldDB" id="A0A6L2ZMY8"/>
<reference evidence="1 2" key="1">
    <citation type="submission" date="2020-06" db="EMBL/GenBank/DDBJ databases">
        <title>The genome sequence of Candidatus Regiella insecticola strain Tut.</title>
        <authorList>
            <person name="Nikoh N."/>
            <person name="Tsuchida T."/>
            <person name="Koga R."/>
            <person name="Oshima K."/>
            <person name="Hattori M."/>
            <person name="Fukatsu T."/>
        </authorList>
    </citation>
    <scope>NUCLEOTIDE SEQUENCE [LARGE SCALE GENOMIC DNA]</scope>
    <source>
        <strain evidence="1 2">Tut</strain>
    </source>
</reference>
<accession>A0A6L2ZMY8</accession>
<dbReference type="RefSeq" id="WP_176487601.1">
    <property type="nucleotide sequence ID" value="NZ_BLXO01000002.1"/>
</dbReference>
<comment type="caution">
    <text evidence="1">The sequence shown here is derived from an EMBL/GenBank/DDBJ whole genome shotgun (WGS) entry which is preliminary data.</text>
</comment>
<dbReference type="EMBL" id="BLXO01000002">
    <property type="protein sequence ID" value="GFN45784.1"/>
    <property type="molecule type" value="Genomic_DNA"/>
</dbReference>
<dbReference type="Proteomes" id="UP000504714">
    <property type="component" value="Unassembled WGS sequence"/>
</dbReference>
<protein>
    <submittedName>
        <fullName evidence="1">Uncharacterized protein</fullName>
    </submittedName>
</protein>
<proteinExistence type="predicted"/>
<name>A0A6L2ZMY8_9ENTR</name>